<protein>
    <recommendedName>
        <fullName evidence="6">Cytochrome b5 heme-binding domain-containing protein</fullName>
    </recommendedName>
</protein>
<name>A0AAN7ZE17_9PEZI</name>
<sequence length="515" mass="58423">MDGGGLTPADVAKHNKKEDCWVIINNNIWDVTRWLNKHPGGSELIFDFAGQDASEGYNSNHDPELVFSKLPRSSNKGEVGGPIPQVELLTPPPTEPKPKTVAPTKPMTPIPLVYNPRTPKSTTATPHVDSDADSAMEDYLEATRELTPLEQLSINTHKRQAQYGLRMAHSWTVYDGTFDPVPQDKRRKRDVPYPSYIQHAFRSRSGLSNLQLSRDAPISMCALDIANSHVWKCMPGLVRKYVYVVMPNGPALWSDDKEAEETMYKRLDDKNYHTPVYGKPNMHEYKLFGDLKKRPWVIWPLWVEDGYGKDYVTVVSYSESTPETAPLFPQLISYSIIDPRRAKDVDAAGRHRPAAARIQRIQGQLLKFWKKAGFDTTKLEYKEILCSPMPLNESTSGERCFATVKDITNQIIQWYMGGGKFCKVGTIKALQKWVNPFQQRVEMTGINAWMLMSSLDYNARISVEAILPNTITEVAADGRKRWVEPYDLAGPFDEPQISADDFFLPPTEEYKVKTH</sequence>
<comment type="caution">
    <text evidence="7">The sequence shown here is derived from an EMBL/GenBank/DDBJ whole genome shotgun (WGS) entry which is preliminary data.</text>
</comment>
<dbReference type="PANTHER" id="PTHR19359:SF95">
    <property type="entry name" value="CYTOCHROME B5 TYPE B"/>
    <property type="match status" value="1"/>
</dbReference>
<dbReference type="InterPro" id="IPR036400">
    <property type="entry name" value="Cyt_B5-like_heme/steroid_sf"/>
</dbReference>
<keyword evidence="8" id="KW-1185">Reference proteome</keyword>
<dbReference type="GO" id="GO:0020037">
    <property type="term" value="F:heme binding"/>
    <property type="evidence" value="ECO:0007669"/>
    <property type="project" value="TreeGrafter"/>
</dbReference>
<accession>A0AAN7ZE17</accession>
<dbReference type="Pfam" id="PF00173">
    <property type="entry name" value="Cyt-b5"/>
    <property type="match status" value="1"/>
</dbReference>
<dbReference type="InterPro" id="IPR050668">
    <property type="entry name" value="Cytochrome_b5"/>
</dbReference>
<dbReference type="AlphaFoldDB" id="A0AAN7ZE17"/>
<evidence type="ECO:0000313" key="8">
    <source>
        <dbReference type="Proteomes" id="UP001305414"/>
    </source>
</evidence>
<dbReference type="InterPro" id="IPR001199">
    <property type="entry name" value="Cyt_B5-like_heme/steroid-bd"/>
</dbReference>
<dbReference type="GO" id="GO:0046872">
    <property type="term" value="F:metal ion binding"/>
    <property type="evidence" value="ECO:0007669"/>
    <property type="project" value="UniProtKB-KW"/>
</dbReference>
<dbReference type="SUPFAM" id="SSF55856">
    <property type="entry name" value="Cytochrome b5-like heme/steroid binding domain"/>
    <property type="match status" value="1"/>
</dbReference>
<reference evidence="7 8" key="1">
    <citation type="submission" date="2023-10" db="EMBL/GenBank/DDBJ databases">
        <title>Draft genome sequence of Xylaria bambusicola isolate GMP-LS, the root and basal stem rot pathogen of sugarcane in Indonesia.</title>
        <authorList>
            <person name="Selvaraj P."/>
            <person name="Muralishankar V."/>
            <person name="Muruganantham S."/>
            <person name="Sp S."/>
            <person name="Haryani S."/>
            <person name="Lau K.J.X."/>
            <person name="Naqvi N.I."/>
        </authorList>
    </citation>
    <scope>NUCLEOTIDE SEQUENCE [LARGE SCALE GENOMIC DNA]</scope>
    <source>
        <strain evidence="7">GMP-LS</strain>
    </source>
</reference>
<evidence type="ECO:0000256" key="1">
    <source>
        <dbReference type="ARBA" id="ARBA00022617"/>
    </source>
</evidence>
<evidence type="ECO:0000256" key="4">
    <source>
        <dbReference type="ARBA" id="ARBA00038168"/>
    </source>
</evidence>
<keyword evidence="2" id="KW-0479">Metal-binding</keyword>
<keyword evidence="1" id="KW-0349">Heme</keyword>
<evidence type="ECO:0000259" key="6">
    <source>
        <dbReference type="PROSITE" id="PS50255"/>
    </source>
</evidence>
<dbReference type="SMART" id="SM01117">
    <property type="entry name" value="Cyt-b5"/>
    <property type="match status" value="1"/>
</dbReference>
<evidence type="ECO:0000256" key="2">
    <source>
        <dbReference type="ARBA" id="ARBA00022723"/>
    </source>
</evidence>
<comment type="similarity">
    <text evidence="4">Belongs to the cytochrome b5 family.</text>
</comment>
<keyword evidence="3" id="KW-0408">Iron</keyword>
<dbReference type="Gene3D" id="3.10.120.10">
    <property type="entry name" value="Cytochrome b5-like heme/steroid binding domain"/>
    <property type="match status" value="1"/>
</dbReference>
<evidence type="ECO:0000313" key="7">
    <source>
        <dbReference type="EMBL" id="KAK5635603.1"/>
    </source>
</evidence>
<feature type="region of interest" description="Disordered" evidence="5">
    <location>
        <begin position="71"/>
        <end position="130"/>
    </location>
</feature>
<dbReference type="PANTHER" id="PTHR19359">
    <property type="entry name" value="CYTOCHROME B5"/>
    <property type="match status" value="1"/>
</dbReference>
<dbReference type="PROSITE" id="PS50255">
    <property type="entry name" value="CYTOCHROME_B5_2"/>
    <property type="match status" value="1"/>
</dbReference>
<organism evidence="7 8">
    <name type="scientific">Xylaria bambusicola</name>
    <dbReference type="NCBI Taxonomy" id="326684"/>
    <lineage>
        <taxon>Eukaryota</taxon>
        <taxon>Fungi</taxon>
        <taxon>Dikarya</taxon>
        <taxon>Ascomycota</taxon>
        <taxon>Pezizomycotina</taxon>
        <taxon>Sordariomycetes</taxon>
        <taxon>Xylariomycetidae</taxon>
        <taxon>Xylariales</taxon>
        <taxon>Xylariaceae</taxon>
        <taxon>Xylaria</taxon>
    </lineage>
</organism>
<dbReference type="EMBL" id="JAWHQM010000055">
    <property type="protein sequence ID" value="KAK5635603.1"/>
    <property type="molecule type" value="Genomic_DNA"/>
</dbReference>
<proteinExistence type="inferred from homology"/>
<dbReference type="Proteomes" id="UP001305414">
    <property type="component" value="Unassembled WGS sequence"/>
</dbReference>
<dbReference type="GO" id="GO:0016020">
    <property type="term" value="C:membrane"/>
    <property type="evidence" value="ECO:0007669"/>
    <property type="project" value="TreeGrafter"/>
</dbReference>
<gene>
    <name evidence="7" type="ORF">RRF57_011315</name>
</gene>
<evidence type="ECO:0000256" key="3">
    <source>
        <dbReference type="ARBA" id="ARBA00023004"/>
    </source>
</evidence>
<evidence type="ECO:0000256" key="5">
    <source>
        <dbReference type="SAM" id="MobiDB-lite"/>
    </source>
</evidence>
<feature type="domain" description="Cytochrome b5 heme-binding" evidence="6">
    <location>
        <begin position="6"/>
        <end position="80"/>
    </location>
</feature>